<feature type="transmembrane region" description="Helical" evidence="12">
    <location>
        <begin position="459"/>
        <end position="481"/>
    </location>
</feature>
<keyword evidence="10 11" id="KW-0012">Acyltransferase</keyword>
<organism evidence="13 14">
    <name type="scientific">Legionella brunensis</name>
    <dbReference type="NCBI Taxonomy" id="29422"/>
    <lineage>
        <taxon>Bacteria</taxon>
        <taxon>Pseudomonadati</taxon>
        <taxon>Pseudomonadota</taxon>
        <taxon>Gammaproteobacteria</taxon>
        <taxon>Legionellales</taxon>
        <taxon>Legionellaceae</taxon>
        <taxon>Legionella</taxon>
    </lineage>
</organism>
<evidence type="ECO:0000256" key="4">
    <source>
        <dbReference type="ARBA" id="ARBA00022475"/>
    </source>
</evidence>
<accession>A0A0W0SD81</accession>
<dbReference type="PANTHER" id="PTHR13285">
    <property type="entry name" value="ACYLTRANSFERASE"/>
    <property type="match status" value="1"/>
</dbReference>
<keyword evidence="6 11" id="KW-0812">Transmembrane</keyword>
<reference evidence="13 14" key="1">
    <citation type="submission" date="2015-11" db="EMBL/GenBank/DDBJ databases">
        <title>Genomic analysis of 38 Legionella species identifies large and diverse effector repertoires.</title>
        <authorList>
            <person name="Burstein D."/>
            <person name="Amaro F."/>
            <person name="Zusman T."/>
            <person name="Lifshitz Z."/>
            <person name="Cohen O."/>
            <person name="Gilbert J.A."/>
            <person name="Pupko T."/>
            <person name="Shuman H.A."/>
            <person name="Segal G."/>
        </authorList>
    </citation>
    <scope>NUCLEOTIDE SEQUENCE [LARGE SCALE GENOMIC DNA]</scope>
    <source>
        <strain evidence="13 14">ATCC 43878</strain>
    </source>
</reference>
<dbReference type="PANTHER" id="PTHR13285:SF23">
    <property type="entry name" value="TEICHOIC ACID D-ALANYLTRANSFERASE"/>
    <property type="match status" value="1"/>
</dbReference>
<evidence type="ECO:0000256" key="5">
    <source>
        <dbReference type="ARBA" id="ARBA00022679"/>
    </source>
</evidence>
<evidence type="ECO:0000313" key="14">
    <source>
        <dbReference type="Proteomes" id="UP000054742"/>
    </source>
</evidence>
<dbReference type="STRING" id="29422.Lbru_1938"/>
<dbReference type="PIRSF" id="PIRSF016636">
    <property type="entry name" value="AlgI_DltB"/>
    <property type="match status" value="1"/>
</dbReference>
<proteinExistence type="inferred from homology"/>
<comment type="subcellular location">
    <subcellularLocation>
        <location evidence="11">Cell inner membrane</location>
    </subcellularLocation>
    <subcellularLocation>
        <location evidence="1">Cell membrane</location>
        <topology evidence="1">Multi-pass membrane protein</topology>
    </subcellularLocation>
</comment>
<keyword evidence="8 12" id="KW-1133">Transmembrane helix</keyword>
<dbReference type="InterPro" id="IPR004299">
    <property type="entry name" value="MBOAT_fam"/>
</dbReference>
<dbReference type="EMBL" id="LNXV01000029">
    <property type="protein sequence ID" value="KTC81418.1"/>
    <property type="molecule type" value="Genomic_DNA"/>
</dbReference>
<dbReference type="InterPro" id="IPR051085">
    <property type="entry name" value="MB_O-acyltransferase"/>
</dbReference>
<keyword evidence="7 11" id="KW-0016">Alginate biosynthesis</keyword>
<feature type="transmembrane region" description="Helical" evidence="12">
    <location>
        <begin position="176"/>
        <end position="195"/>
    </location>
</feature>
<keyword evidence="4 11" id="KW-1003">Cell membrane</keyword>
<evidence type="ECO:0000256" key="1">
    <source>
        <dbReference type="ARBA" id="ARBA00004651"/>
    </source>
</evidence>
<evidence type="ECO:0000256" key="3">
    <source>
        <dbReference type="ARBA" id="ARBA00010323"/>
    </source>
</evidence>
<evidence type="ECO:0000256" key="7">
    <source>
        <dbReference type="ARBA" id="ARBA00022841"/>
    </source>
</evidence>
<dbReference type="RefSeq" id="WP_058441938.1">
    <property type="nucleotide sequence ID" value="NZ_CAAAHU010000002.1"/>
</dbReference>
<evidence type="ECO:0000256" key="10">
    <source>
        <dbReference type="ARBA" id="ARBA00023315"/>
    </source>
</evidence>
<comment type="pathway">
    <text evidence="2 11">Glycan biosynthesis; alginate biosynthesis.</text>
</comment>
<dbReference type="Proteomes" id="UP000054742">
    <property type="component" value="Unassembled WGS sequence"/>
</dbReference>
<evidence type="ECO:0000313" key="13">
    <source>
        <dbReference type="EMBL" id="KTC81418.1"/>
    </source>
</evidence>
<feature type="transmembrane region" description="Helical" evidence="12">
    <location>
        <begin position="6"/>
        <end position="23"/>
    </location>
</feature>
<dbReference type="Pfam" id="PF03062">
    <property type="entry name" value="MBOAT"/>
    <property type="match status" value="1"/>
</dbReference>
<gene>
    <name evidence="13" type="ORF">Lbru_1938</name>
</gene>
<dbReference type="GO" id="GO:0042121">
    <property type="term" value="P:alginic acid biosynthetic process"/>
    <property type="evidence" value="ECO:0007669"/>
    <property type="project" value="UniProtKB-UniRule"/>
</dbReference>
<dbReference type="GO" id="GO:0005886">
    <property type="term" value="C:plasma membrane"/>
    <property type="evidence" value="ECO:0007669"/>
    <property type="project" value="UniProtKB-SubCell"/>
</dbReference>
<feature type="transmembrane region" description="Helical" evidence="12">
    <location>
        <begin position="75"/>
        <end position="94"/>
    </location>
</feature>
<dbReference type="PIRSF" id="PIRSF500217">
    <property type="entry name" value="AlgI"/>
    <property type="match status" value="1"/>
</dbReference>
<evidence type="ECO:0000256" key="9">
    <source>
        <dbReference type="ARBA" id="ARBA00023136"/>
    </source>
</evidence>
<evidence type="ECO:0000256" key="12">
    <source>
        <dbReference type="SAM" id="Phobius"/>
    </source>
</evidence>
<feature type="transmembrane region" description="Helical" evidence="12">
    <location>
        <begin position="360"/>
        <end position="380"/>
    </location>
</feature>
<keyword evidence="9 11" id="KW-0472">Membrane</keyword>
<keyword evidence="5 11" id="KW-0808">Transferase</keyword>
<evidence type="ECO:0000256" key="6">
    <source>
        <dbReference type="ARBA" id="ARBA00022692"/>
    </source>
</evidence>
<evidence type="ECO:0000256" key="2">
    <source>
        <dbReference type="ARBA" id="ARBA00005182"/>
    </source>
</evidence>
<keyword evidence="11" id="KW-0997">Cell inner membrane</keyword>
<sequence>MLFYSYSFIFIFFPLVFIISYFVLKINQPIYLFFLTLSSLIFYILWRFSDIYLLLFSIVVNYLLGKKLQKNKDKLWLSLGVSINLALLFWFKYAYFFNDLSLTIFGYGFNIQKLALPLAISFYTFEQIAYLVDNYKKIIIKHTFFDYLFLISFFPRLIAGPIIQPRNMLSQIKNKINITVENLSVGLTIFVIGLFKKTIIADYFSGFVDQAFLAYKTASFHPHFIQAWSSALAYAFQLYFDFSGYSEMAIGLGIIFGLKLPINFNSPYKSQSIVEFWRRWHISLSSFLKDYLYIPLGGNKKGEMHKYLNLMIVMVIGGLWHGANVTFLVWGFIHGSLLVINHLWDYLVKKFQIKIREFPLYKHFCWLLTFCFILIAWIYFRSENLTVANKVVLAMLGDSGTFKLKGVFTFHFYFSAMATFLFCILAPNTLQWMRYSFPDNEINSQVTLQQTPLYWRPHIINAVMVTILLFWSLTATFSLNIQAPFVYFNF</sequence>
<dbReference type="InterPro" id="IPR028362">
    <property type="entry name" value="AlgI"/>
</dbReference>
<evidence type="ECO:0000256" key="11">
    <source>
        <dbReference type="PIRNR" id="PIRNR016636"/>
    </source>
</evidence>
<feature type="transmembrane region" description="Helical" evidence="12">
    <location>
        <begin position="410"/>
        <end position="430"/>
    </location>
</feature>
<dbReference type="InterPro" id="IPR024194">
    <property type="entry name" value="Ac/AlaTfrase_AlgI/DltB"/>
</dbReference>
<dbReference type="UniPathway" id="UPA00286"/>
<feature type="transmembrane region" description="Helical" evidence="12">
    <location>
        <begin position="307"/>
        <end position="323"/>
    </location>
</feature>
<dbReference type="OrthoDB" id="139172at2"/>
<name>A0A0W0SD81_9GAMM</name>
<dbReference type="PATRIC" id="fig|29422.6.peg.2067"/>
<dbReference type="AlphaFoldDB" id="A0A0W0SD81"/>
<keyword evidence="14" id="KW-1185">Reference proteome</keyword>
<feature type="transmembrane region" description="Helical" evidence="12">
    <location>
        <begin position="52"/>
        <end position="68"/>
    </location>
</feature>
<comment type="similarity">
    <text evidence="3 11">Belongs to the membrane-bound acyltransferase family.</text>
</comment>
<feature type="transmembrane region" description="Helical" evidence="12">
    <location>
        <begin position="144"/>
        <end position="164"/>
    </location>
</feature>
<evidence type="ECO:0000256" key="8">
    <source>
        <dbReference type="ARBA" id="ARBA00022989"/>
    </source>
</evidence>
<dbReference type="GO" id="GO:0016746">
    <property type="term" value="F:acyltransferase activity"/>
    <property type="evidence" value="ECO:0007669"/>
    <property type="project" value="UniProtKB-KW"/>
</dbReference>
<comment type="caution">
    <text evidence="13">The sequence shown here is derived from an EMBL/GenBank/DDBJ whole genome shotgun (WGS) entry which is preliminary data.</text>
</comment>
<protein>
    <recommendedName>
        <fullName evidence="11">Probable alginate O-acetylase</fullName>
        <ecNumber evidence="11">2.3.1.-</ecNumber>
    </recommendedName>
</protein>
<dbReference type="EC" id="2.3.1.-" evidence="11"/>